<proteinExistence type="inferred from homology"/>
<feature type="repeat" description="Solcar" evidence="10">
    <location>
        <begin position="109"/>
        <end position="187"/>
    </location>
</feature>
<dbReference type="RefSeq" id="XP_005539077.1">
    <property type="nucleotide sequence ID" value="XM_005539020.1"/>
</dbReference>
<dbReference type="PROSITE" id="PS50920">
    <property type="entry name" value="SOLCAR"/>
    <property type="match status" value="3"/>
</dbReference>
<dbReference type="Gramene" id="CMS501CT">
    <property type="protein sequence ID" value="CMS501CT"/>
    <property type="gene ID" value="CMS501C"/>
</dbReference>
<protein>
    <submittedName>
        <fullName evidence="12">Similar to mitochondrial carrier</fullName>
    </submittedName>
</protein>
<evidence type="ECO:0000256" key="3">
    <source>
        <dbReference type="ARBA" id="ARBA00022448"/>
    </source>
</evidence>
<keyword evidence="6" id="KW-0999">Mitochondrion inner membrane</keyword>
<dbReference type="AlphaFoldDB" id="M1UX89"/>
<dbReference type="InterPro" id="IPR002067">
    <property type="entry name" value="MCP"/>
</dbReference>
<gene>
    <name evidence="12" type="ORF">CYME_CMS501C</name>
</gene>
<evidence type="ECO:0000256" key="1">
    <source>
        <dbReference type="ARBA" id="ARBA00004448"/>
    </source>
</evidence>
<sequence>MEKRETQLPLWQSVVAASTGALVTAVVLNPIDVVKVAMQNQNVEAYKNRLSFREPSGSVCPRCGKYSSSWAAMANEPGPVGEAATISPLQAAVRSLGPGGSQVGDLLRKNDVGVQHSDLCASERLVSARSALEATVRRLQPTVWGTIASIVRVAGVTGLWRGLSASILTIVPATGLYFGLYEQGTQLILRYSPADSRLADPLFVAPFTGAAVRCLVATAVSPLELVRTSMQANGGTIWETLRCTLREGGGVRALWTGLAATLWRDAPFSAIYWGVYESLKVARSRMMHEATTSPVDANSAAKRSILENWEQSAATRSSYHFFSGVTAGMVAAVVTNPADVVKTRNQSWPGVRISAKALTGQTPSHLDTREKPSLVMRFWPAIRQLLREEGVPGLFRGALPRVAKVIPASGIMMVTFEEMKRWLARHEITVHRAVEAQAGSDGMPQAR</sequence>
<keyword evidence="3 11" id="KW-0813">Transport</keyword>
<dbReference type="InterPro" id="IPR023395">
    <property type="entry name" value="MCP_dom_sf"/>
</dbReference>
<dbReference type="OrthoDB" id="1747031at2759"/>
<keyword evidence="13" id="KW-1185">Reference proteome</keyword>
<feature type="repeat" description="Solcar" evidence="10">
    <location>
        <begin position="200"/>
        <end position="282"/>
    </location>
</feature>
<comment type="subcellular location">
    <subcellularLocation>
        <location evidence="1">Mitochondrion inner membrane</location>
        <topology evidence="1">Multi-pass membrane protein</topology>
    </subcellularLocation>
</comment>
<dbReference type="SUPFAM" id="SSF103506">
    <property type="entry name" value="Mitochondrial carrier"/>
    <property type="match status" value="1"/>
</dbReference>
<evidence type="ECO:0000256" key="11">
    <source>
        <dbReference type="RuleBase" id="RU000488"/>
    </source>
</evidence>
<dbReference type="Proteomes" id="UP000007014">
    <property type="component" value="Chromosome 19"/>
</dbReference>
<dbReference type="PANTHER" id="PTHR45760:SF2">
    <property type="entry name" value="FI19922P1-RELATED"/>
    <property type="match status" value="1"/>
</dbReference>
<dbReference type="Gene3D" id="1.50.40.10">
    <property type="entry name" value="Mitochondrial carrier domain"/>
    <property type="match status" value="3"/>
</dbReference>
<accession>M1UX89</accession>
<dbReference type="PRINTS" id="PR00926">
    <property type="entry name" value="MITOCARRIER"/>
</dbReference>
<keyword evidence="9 10" id="KW-0472">Membrane</keyword>
<keyword evidence="4 10" id="KW-0812">Transmembrane</keyword>
<keyword evidence="7" id="KW-1133">Transmembrane helix</keyword>
<dbReference type="InterPro" id="IPR018108">
    <property type="entry name" value="MCP_transmembrane"/>
</dbReference>
<dbReference type="eggNOG" id="KOG0761">
    <property type="taxonomic scope" value="Eukaryota"/>
</dbReference>
<dbReference type="EMBL" id="AP006501">
    <property type="protein sequence ID" value="BAM83041.1"/>
    <property type="molecule type" value="Genomic_DNA"/>
</dbReference>
<keyword evidence="8" id="KW-0496">Mitochondrion</keyword>
<dbReference type="GO" id="GO:1990542">
    <property type="term" value="P:mitochondrial transmembrane transport"/>
    <property type="evidence" value="ECO:0007669"/>
    <property type="project" value="InterPro"/>
</dbReference>
<evidence type="ECO:0000313" key="13">
    <source>
        <dbReference type="Proteomes" id="UP000007014"/>
    </source>
</evidence>
<feature type="repeat" description="Solcar" evidence="10">
    <location>
        <begin position="315"/>
        <end position="422"/>
    </location>
</feature>
<dbReference type="OMA" id="FVSPIEM"/>
<dbReference type="HOGENOM" id="CLU_015166_0_0_1"/>
<evidence type="ECO:0000256" key="2">
    <source>
        <dbReference type="ARBA" id="ARBA00006375"/>
    </source>
</evidence>
<evidence type="ECO:0000313" key="12">
    <source>
        <dbReference type="EMBL" id="BAM83041.1"/>
    </source>
</evidence>
<reference evidence="12 13" key="2">
    <citation type="journal article" date="2007" name="BMC Biol.">
        <title>A 100%-complete sequence reveals unusually simple genomic features in the hot-spring red alga Cyanidioschyzon merolae.</title>
        <authorList>
            <person name="Nozaki H."/>
            <person name="Takano H."/>
            <person name="Misumi O."/>
            <person name="Terasawa K."/>
            <person name="Matsuzaki M."/>
            <person name="Maruyama S."/>
            <person name="Nishida K."/>
            <person name="Yagisawa F."/>
            <person name="Yoshida Y."/>
            <person name="Fujiwara T."/>
            <person name="Takio S."/>
            <person name="Tamura K."/>
            <person name="Chung S.J."/>
            <person name="Nakamura S."/>
            <person name="Kuroiwa H."/>
            <person name="Tanaka K."/>
            <person name="Sato N."/>
            <person name="Kuroiwa T."/>
        </authorList>
    </citation>
    <scope>NUCLEOTIDE SEQUENCE [LARGE SCALE GENOMIC DNA]</scope>
    <source>
        <strain evidence="12 13">10D</strain>
    </source>
</reference>
<evidence type="ECO:0000256" key="6">
    <source>
        <dbReference type="ARBA" id="ARBA00022792"/>
    </source>
</evidence>
<name>M1UX89_CYAM1</name>
<organism evidence="12 13">
    <name type="scientific">Cyanidioschyzon merolae (strain NIES-3377 / 10D)</name>
    <name type="common">Unicellular red alga</name>
    <dbReference type="NCBI Taxonomy" id="280699"/>
    <lineage>
        <taxon>Eukaryota</taxon>
        <taxon>Rhodophyta</taxon>
        <taxon>Bangiophyceae</taxon>
        <taxon>Cyanidiales</taxon>
        <taxon>Cyanidiaceae</taxon>
        <taxon>Cyanidioschyzon</taxon>
    </lineage>
</organism>
<reference evidence="12 13" key="1">
    <citation type="journal article" date="2004" name="Nature">
        <title>Genome sequence of the ultrasmall unicellular red alga Cyanidioschyzon merolae 10D.</title>
        <authorList>
            <person name="Matsuzaki M."/>
            <person name="Misumi O."/>
            <person name="Shin-i T."/>
            <person name="Maruyama S."/>
            <person name="Takahara M."/>
            <person name="Miyagishima S."/>
            <person name="Mori T."/>
            <person name="Nishida K."/>
            <person name="Yagisawa F."/>
            <person name="Nishida K."/>
            <person name="Yoshida Y."/>
            <person name="Nishimura Y."/>
            <person name="Nakao S."/>
            <person name="Kobayashi T."/>
            <person name="Momoyama Y."/>
            <person name="Higashiyama T."/>
            <person name="Minoda A."/>
            <person name="Sano M."/>
            <person name="Nomoto H."/>
            <person name="Oishi K."/>
            <person name="Hayashi H."/>
            <person name="Ohta F."/>
            <person name="Nishizaka S."/>
            <person name="Haga S."/>
            <person name="Miura S."/>
            <person name="Morishita T."/>
            <person name="Kabeya Y."/>
            <person name="Terasawa K."/>
            <person name="Suzuki Y."/>
            <person name="Ishii Y."/>
            <person name="Asakawa S."/>
            <person name="Takano H."/>
            <person name="Ohta N."/>
            <person name="Kuroiwa H."/>
            <person name="Tanaka K."/>
            <person name="Shimizu N."/>
            <person name="Sugano S."/>
            <person name="Sato N."/>
            <person name="Nozaki H."/>
            <person name="Ogasawara N."/>
            <person name="Kohara Y."/>
            <person name="Kuroiwa T."/>
        </authorList>
    </citation>
    <scope>NUCLEOTIDE SEQUENCE [LARGE SCALE GENOMIC DNA]</scope>
    <source>
        <strain evidence="12 13">10D</strain>
    </source>
</reference>
<dbReference type="PANTHER" id="PTHR45760">
    <property type="entry name" value="FI19922P1-RELATED"/>
    <property type="match status" value="1"/>
</dbReference>
<dbReference type="GeneID" id="16997634"/>
<dbReference type="Pfam" id="PF00153">
    <property type="entry name" value="Mito_carr"/>
    <property type="match status" value="4"/>
</dbReference>
<evidence type="ECO:0000256" key="7">
    <source>
        <dbReference type="ARBA" id="ARBA00022989"/>
    </source>
</evidence>
<evidence type="ECO:0000256" key="10">
    <source>
        <dbReference type="PROSITE-ProRule" id="PRU00282"/>
    </source>
</evidence>
<dbReference type="GO" id="GO:0005743">
    <property type="term" value="C:mitochondrial inner membrane"/>
    <property type="evidence" value="ECO:0007669"/>
    <property type="project" value="UniProtKB-SubCell"/>
</dbReference>
<dbReference type="InterPro" id="IPR045315">
    <property type="entry name" value="Mtm1-like"/>
</dbReference>
<evidence type="ECO:0000256" key="9">
    <source>
        <dbReference type="ARBA" id="ARBA00023136"/>
    </source>
</evidence>
<evidence type="ECO:0000256" key="5">
    <source>
        <dbReference type="ARBA" id="ARBA00022737"/>
    </source>
</evidence>
<evidence type="ECO:0000256" key="4">
    <source>
        <dbReference type="ARBA" id="ARBA00022692"/>
    </source>
</evidence>
<dbReference type="KEGG" id="cme:CYME_CMS501C"/>
<keyword evidence="5" id="KW-0677">Repeat</keyword>
<comment type="similarity">
    <text evidence="2 11">Belongs to the mitochondrial carrier (TC 2.A.29) family.</text>
</comment>
<evidence type="ECO:0000256" key="8">
    <source>
        <dbReference type="ARBA" id="ARBA00023128"/>
    </source>
</evidence>